<evidence type="ECO:0000313" key="3">
    <source>
        <dbReference type="Proteomes" id="UP001272052"/>
    </source>
</evidence>
<dbReference type="Pfam" id="PF02492">
    <property type="entry name" value="cobW"/>
    <property type="match status" value="1"/>
</dbReference>
<gene>
    <name evidence="2" type="ORF">MmiAt1_09760</name>
</gene>
<dbReference type="InterPro" id="IPR003495">
    <property type="entry name" value="CobW/HypB/UreG_nucleotide-bd"/>
</dbReference>
<organism evidence="2 3">
    <name type="scientific">Methanimicrococcus hacksteinii</name>
    <dbReference type="NCBI Taxonomy" id="3028293"/>
    <lineage>
        <taxon>Archaea</taxon>
        <taxon>Methanobacteriati</taxon>
        <taxon>Methanobacteriota</taxon>
        <taxon>Stenosarchaea group</taxon>
        <taxon>Methanomicrobia</taxon>
        <taxon>Methanosarcinales</taxon>
        <taxon>Methanosarcinaceae</taxon>
        <taxon>Methanimicrococcus</taxon>
    </lineage>
</organism>
<sequence>MRIFLIGGFLGSGKTTTVLKLIDRLAADGKKAALIVNEVGEIGIDGKTLETAGIPSKELTNGCICCSLVINLRITVSEIADIYNPDILIMEPTGLSFPSQIRDELLNMNVMMSFAPVVTLVDVSRFTAEMNQIPKFVEQQLKEAEIIGINKIDLADEEKIKGIEAFLKEMNPDAYTLRMSAANDEAVDKLYELMMRESEETVSLIDAEKESKPRVTENLNSIEISNVSTFSGLYKIKGELTAKSAGALLENIISAVGAEISNVNRSFVGHIKMAVKVDGTLVKVSQTAGADDRKIEAEYIQQEKDSESNETGGNYELRFLAAVTNVKKEKLEEIIDQSVSVFLTAKKLPFEKQAIKSESKKPIVL</sequence>
<dbReference type="PANTHER" id="PTHR13748">
    <property type="entry name" value="COBW-RELATED"/>
    <property type="match status" value="1"/>
</dbReference>
<feature type="domain" description="CobW/HypB/UreG nucleotide-binding" evidence="1">
    <location>
        <begin position="4"/>
        <end position="175"/>
    </location>
</feature>
<reference evidence="2 3" key="1">
    <citation type="submission" date="2023-06" db="EMBL/GenBank/DDBJ databases">
        <title>Genome sequence of Methanimicrococcus sp. At1.</title>
        <authorList>
            <person name="Protasov E."/>
            <person name="Platt K."/>
            <person name="Poehlein A."/>
            <person name="Daniel R."/>
            <person name="Brune A."/>
        </authorList>
    </citation>
    <scope>NUCLEOTIDE SEQUENCE [LARGE SCALE GENOMIC DNA]</scope>
    <source>
        <strain evidence="2 3">At1</strain>
    </source>
</reference>
<dbReference type="RefSeq" id="WP_318785823.1">
    <property type="nucleotide sequence ID" value="NZ_JAWDKC010000017.1"/>
</dbReference>
<evidence type="ECO:0000313" key="2">
    <source>
        <dbReference type="EMBL" id="MDV0445399.1"/>
    </source>
</evidence>
<protein>
    <recommendedName>
        <fullName evidence="1">CobW/HypB/UreG nucleotide-binding domain-containing protein</fullName>
    </recommendedName>
</protein>
<dbReference type="EMBL" id="JAWDKC010000017">
    <property type="protein sequence ID" value="MDV0445399.1"/>
    <property type="molecule type" value="Genomic_DNA"/>
</dbReference>
<dbReference type="Proteomes" id="UP001272052">
    <property type="component" value="Unassembled WGS sequence"/>
</dbReference>
<name>A0ABU3VPR1_9EURY</name>
<comment type="caution">
    <text evidence="2">The sequence shown here is derived from an EMBL/GenBank/DDBJ whole genome shotgun (WGS) entry which is preliminary data.</text>
</comment>
<keyword evidence="3" id="KW-1185">Reference proteome</keyword>
<dbReference type="InterPro" id="IPR027417">
    <property type="entry name" value="P-loop_NTPase"/>
</dbReference>
<dbReference type="Gene3D" id="3.40.50.300">
    <property type="entry name" value="P-loop containing nucleotide triphosphate hydrolases"/>
    <property type="match status" value="1"/>
</dbReference>
<accession>A0ABU3VPR1</accession>
<proteinExistence type="predicted"/>
<dbReference type="InterPro" id="IPR051316">
    <property type="entry name" value="Zinc-reg_GTPase_activator"/>
</dbReference>
<dbReference type="PANTHER" id="PTHR13748:SF62">
    <property type="entry name" value="COBW DOMAIN-CONTAINING PROTEIN"/>
    <property type="match status" value="1"/>
</dbReference>
<evidence type="ECO:0000259" key="1">
    <source>
        <dbReference type="Pfam" id="PF02492"/>
    </source>
</evidence>
<dbReference type="SUPFAM" id="SSF52540">
    <property type="entry name" value="P-loop containing nucleoside triphosphate hydrolases"/>
    <property type="match status" value="1"/>
</dbReference>